<protein>
    <submittedName>
        <fullName evidence="4">SPOR domain-containing protein</fullName>
    </submittedName>
</protein>
<organism evidence="4 5">
    <name type="scientific">Spiribacter pallidus</name>
    <dbReference type="NCBI Taxonomy" id="1987936"/>
    <lineage>
        <taxon>Bacteria</taxon>
        <taxon>Pseudomonadati</taxon>
        <taxon>Pseudomonadota</taxon>
        <taxon>Gammaproteobacteria</taxon>
        <taxon>Chromatiales</taxon>
        <taxon>Ectothiorhodospiraceae</taxon>
        <taxon>Spiribacter</taxon>
    </lineage>
</organism>
<dbReference type="PROSITE" id="PS51724">
    <property type="entry name" value="SPOR"/>
    <property type="match status" value="1"/>
</dbReference>
<dbReference type="Gene3D" id="3.30.70.1070">
    <property type="entry name" value="Sporulation related repeat"/>
    <property type="match status" value="1"/>
</dbReference>
<keyword evidence="2" id="KW-1133">Transmembrane helix</keyword>
<dbReference type="EMBL" id="JBAKFM010000001">
    <property type="protein sequence ID" value="MEX0468452.1"/>
    <property type="molecule type" value="Genomic_DNA"/>
</dbReference>
<feature type="domain" description="SPOR" evidence="3">
    <location>
        <begin position="114"/>
        <end position="191"/>
    </location>
</feature>
<feature type="region of interest" description="Disordered" evidence="1">
    <location>
        <begin position="45"/>
        <end position="116"/>
    </location>
</feature>
<gene>
    <name evidence="4" type="ORF">V6X73_01700</name>
</gene>
<comment type="caution">
    <text evidence="4">The sequence shown here is derived from an EMBL/GenBank/DDBJ whole genome shotgun (WGS) entry which is preliminary data.</text>
</comment>
<dbReference type="InterPro" id="IPR052521">
    <property type="entry name" value="Cell_div_SPOR-domain"/>
</dbReference>
<dbReference type="PANTHER" id="PTHR38687">
    <property type="entry name" value="CELL DIVISION PROTEIN DEDD-RELATED"/>
    <property type="match status" value="1"/>
</dbReference>
<name>A0ABV3T9Z9_9GAMM</name>
<dbReference type="PANTHER" id="PTHR38687:SF1">
    <property type="entry name" value="CELL DIVISION PROTEIN DEDD"/>
    <property type="match status" value="1"/>
</dbReference>
<dbReference type="Proteomes" id="UP001556709">
    <property type="component" value="Unassembled WGS sequence"/>
</dbReference>
<dbReference type="SUPFAM" id="SSF110997">
    <property type="entry name" value="Sporulation related repeat"/>
    <property type="match status" value="1"/>
</dbReference>
<evidence type="ECO:0000313" key="5">
    <source>
        <dbReference type="Proteomes" id="UP001556709"/>
    </source>
</evidence>
<feature type="compositionally biased region" description="Basic and acidic residues" evidence="1">
    <location>
        <begin position="80"/>
        <end position="97"/>
    </location>
</feature>
<keyword evidence="2" id="KW-0812">Transmembrane</keyword>
<keyword evidence="2" id="KW-0472">Membrane</keyword>
<evidence type="ECO:0000256" key="2">
    <source>
        <dbReference type="SAM" id="Phobius"/>
    </source>
</evidence>
<accession>A0ABV3T9Z9</accession>
<evidence type="ECO:0000313" key="4">
    <source>
        <dbReference type="EMBL" id="MEX0468452.1"/>
    </source>
</evidence>
<dbReference type="InterPro" id="IPR007730">
    <property type="entry name" value="SPOR-like_dom"/>
</dbReference>
<reference evidence="4 5" key="1">
    <citation type="submission" date="2024-02" db="EMBL/GenBank/DDBJ databases">
        <title>New especies of Spiribacter isolated from saline water.</title>
        <authorList>
            <person name="Leon M.J."/>
            <person name="De La Haba R."/>
            <person name="Sanchez-Porro C."/>
            <person name="Ventosa A."/>
        </authorList>
    </citation>
    <scope>NUCLEOTIDE SEQUENCE [LARGE SCALE GENOMIC DNA]</scope>
    <source>
        <strain evidence="5">ag22IC6-390</strain>
    </source>
</reference>
<evidence type="ECO:0000259" key="3">
    <source>
        <dbReference type="PROSITE" id="PS51724"/>
    </source>
</evidence>
<dbReference type="InterPro" id="IPR036680">
    <property type="entry name" value="SPOR-like_sf"/>
</dbReference>
<proteinExistence type="predicted"/>
<keyword evidence="5" id="KW-1185">Reference proteome</keyword>
<sequence>MVLEQRLKQRLIGAVVLVALGVIFLPMLLSGPVERTRVDIDLDIPAEPELPQAPAVPEDDSLEAPSPGAELAETPIPDEPDQRPDVEPLPEVDRPAEDQPDADSQPSEAAQVDRASEGGVYVQVGAFGSIENARRLAERLREDGFELRIVERDSELAHRVQVGPLEDRAAAEAMSQRLAEGHELPGFIVEP</sequence>
<dbReference type="Pfam" id="PF05036">
    <property type="entry name" value="SPOR"/>
    <property type="match status" value="1"/>
</dbReference>
<dbReference type="RefSeq" id="WP_367958045.1">
    <property type="nucleotide sequence ID" value="NZ_JBAKFK010000001.1"/>
</dbReference>
<feature type="transmembrane region" description="Helical" evidence="2">
    <location>
        <begin position="12"/>
        <end position="29"/>
    </location>
</feature>
<evidence type="ECO:0000256" key="1">
    <source>
        <dbReference type="SAM" id="MobiDB-lite"/>
    </source>
</evidence>